<feature type="transmembrane region" description="Helical" evidence="3">
    <location>
        <begin position="436"/>
        <end position="455"/>
    </location>
</feature>
<dbReference type="RefSeq" id="WP_156268168.1">
    <property type="nucleotide sequence ID" value="NZ_CP032551.1"/>
</dbReference>
<dbReference type="InterPro" id="IPR043128">
    <property type="entry name" value="Rev_trsase/Diguanyl_cyclase"/>
</dbReference>
<accession>A0AA92ETD7</accession>
<dbReference type="PANTHER" id="PTHR45138">
    <property type="entry name" value="REGULATORY COMPONENTS OF SENSORY TRANSDUCTION SYSTEM"/>
    <property type="match status" value="1"/>
</dbReference>
<dbReference type="NCBIfam" id="TIGR00254">
    <property type="entry name" value="GGDEF"/>
    <property type="match status" value="1"/>
</dbReference>
<dbReference type="InterPro" id="IPR029787">
    <property type="entry name" value="Nucleotide_cyclase"/>
</dbReference>
<gene>
    <name evidence="6" type="ORF">D3795_09315</name>
</gene>
<keyword evidence="3" id="KW-0812">Transmembrane</keyword>
<dbReference type="PANTHER" id="PTHR45138:SF9">
    <property type="entry name" value="DIGUANYLATE CYCLASE DGCM-RELATED"/>
    <property type="match status" value="1"/>
</dbReference>
<evidence type="ECO:0000256" key="1">
    <source>
        <dbReference type="ARBA" id="ARBA00012528"/>
    </source>
</evidence>
<dbReference type="InterPro" id="IPR050469">
    <property type="entry name" value="Diguanylate_Cyclase"/>
</dbReference>
<keyword evidence="7" id="KW-1185">Reference proteome</keyword>
<keyword evidence="3" id="KW-1133">Transmembrane helix</keyword>
<feature type="chain" id="PRO_5041645252" description="diguanylate cyclase" evidence="4">
    <location>
        <begin position="22"/>
        <end position="679"/>
    </location>
</feature>
<dbReference type="GO" id="GO:0052621">
    <property type="term" value="F:diguanylate cyclase activity"/>
    <property type="evidence" value="ECO:0007669"/>
    <property type="project" value="UniProtKB-EC"/>
</dbReference>
<dbReference type="AlphaFoldDB" id="A0AA92ETD7"/>
<evidence type="ECO:0000313" key="6">
    <source>
        <dbReference type="EMBL" id="QGT96342.1"/>
    </source>
</evidence>
<dbReference type="InterPro" id="IPR011990">
    <property type="entry name" value="TPR-like_helical_dom_sf"/>
</dbReference>
<protein>
    <recommendedName>
        <fullName evidence="1">diguanylate cyclase</fullName>
        <ecNumber evidence="1">2.7.7.65</ecNumber>
    </recommendedName>
</protein>
<dbReference type="EC" id="2.7.7.65" evidence="1"/>
<dbReference type="Gene3D" id="1.25.40.10">
    <property type="entry name" value="Tetratricopeptide repeat domain"/>
    <property type="match status" value="2"/>
</dbReference>
<organism evidence="6 7">
    <name type="scientific">Pseudidiomarina andamanensis</name>
    <dbReference type="NCBI Taxonomy" id="1940690"/>
    <lineage>
        <taxon>Bacteria</taxon>
        <taxon>Pseudomonadati</taxon>
        <taxon>Pseudomonadota</taxon>
        <taxon>Gammaproteobacteria</taxon>
        <taxon>Alteromonadales</taxon>
        <taxon>Idiomarinaceae</taxon>
        <taxon>Pseudidiomarina</taxon>
    </lineage>
</organism>
<dbReference type="SMART" id="SM00267">
    <property type="entry name" value="GGDEF"/>
    <property type="match status" value="1"/>
</dbReference>
<dbReference type="InterPro" id="IPR000160">
    <property type="entry name" value="GGDEF_dom"/>
</dbReference>
<proteinExistence type="predicted"/>
<dbReference type="CDD" id="cd01949">
    <property type="entry name" value="GGDEF"/>
    <property type="match status" value="1"/>
</dbReference>
<dbReference type="SUPFAM" id="SSF48452">
    <property type="entry name" value="TPR-like"/>
    <property type="match status" value="2"/>
</dbReference>
<reference evidence="6 7" key="1">
    <citation type="submission" date="2018-09" db="EMBL/GenBank/DDBJ databases">
        <title>Whole genome sequencing of Idiomarina andamanensis W-5T (LMG 29773T= JCM 31645T).</title>
        <authorList>
            <person name="Das S.K."/>
        </authorList>
    </citation>
    <scope>NUCLEOTIDE SEQUENCE [LARGE SCALE GENOMIC DNA]</scope>
    <source>
        <strain evidence="6 7">W-5T</strain>
    </source>
</reference>
<sequence>MPRFFFLIALLFGLLLTSVSAQETSVPAVDQAIEDRLDAVLNAANIETSLEQLTEIRNDLTDETPVMTRVRTLSYIALDHAYLGNQKQAAEQIEEVRRIAERSGLPDARAEVEATALLIIAMQGKISEAMANINDALIPLEKAQIPRVKYFVNNFAAYLYQQRSQFDRALEHLIYAADAVAETDDSRTLIRLLSTKLQIANLYGQQKNYDLALEQLDDATRIAEENNLMTEFGASIALERAYIESDRKNFDVALSIYKRLRDQLKDDPDSVNQYLTVLNNMGDVDIRIGRYEDARKVLQDAYAVAKLNPQQYNPDVIQFNLGYVDVFLGDVEQGLAAMREIVDNARDSWSPAEFEGLLGEYAEALVHVGMHDEAIEVLLEQRELREEAYKGDQQKSIAELQNLYDSKDKALQIELLSQKNELNQQLIENESQKRTILTLFIVVAIFAVISVILLYRAARRSNRELKVANSRLAEQSVRDPLTGLLNRRALQEKLRTPHEVGHDAMLLLDVDHFKRINDNLGHAAGDDVLVEVSKRLLQVSRESDLVVRWGGEEFLIYLTNTEQSKLPVMAKRMLDVIGSTPIQSGDREIWITATAGFISYPFADLHENQMDWEETLQLADMVLYAGKVHGRNQAWGVMALNKPFAEVQTLLETDLPGAIEQDAISVEILHGPEQPKNDS</sequence>
<feature type="signal peptide" evidence="4">
    <location>
        <begin position="1"/>
        <end position="21"/>
    </location>
</feature>
<evidence type="ECO:0000256" key="2">
    <source>
        <dbReference type="ARBA" id="ARBA00034247"/>
    </source>
</evidence>
<dbReference type="SUPFAM" id="SSF55073">
    <property type="entry name" value="Nucleotide cyclase"/>
    <property type="match status" value="1"/>
</dbReference>
<dbReference type="PROSITE" id="PS50887">
    <property type="entry name" value="GGDEF"/>
    <property type="match status" value="1"/>
</dbReference>
<keyword evidence="4" id="KW-0732">Signal</keyword>
<dbReference type="InterPro" id="IPR026000">
    <property type="entry name" value="Apc5_dom"/>
</dbReference>
<evidence type="ECO:0000256" key="3">
    <source>
        <dbReference type="SAM" id="Phobius"/>
    </source>
</evidence>
<dbReference type="Pfam" id="PF13424">
    <property type="entry name" value="TPR_12"/>
    <property type="match status" value="1"/>
</dbReference>
<name>A0AA92ETD7_9GAMM</name>
<feature type="domain" description="GGDEF" evidence="5">
    <location>
        <begin position="501"/>
        <end position="639"/>
    </location>
</feature>
<evidence type="ECO:0000256" key="4">
    <source>
        <dbReference type="SAM" id="SignalP"/>
    </source>
</evidence>
<evidence type="ECO:0000313" key="7">
    <source>
        <dbReference type="Proteomes" id="UP000427820"/>
    </source>
</evidence>
<dbReference type="Pfam" id="PF12862">
    <property type="entry name" value="ANAPC5"/>
    <property type="match status" value="1"/>
</dbReference>
<comment type="catalytic activity">
    <reaction evidence="2">
        <text>2 GTP = 3',3'-c-di-GMP + 2 diphosphate</text>
        <dbReference type="Rhea" id="RHEA:24898"/>
        <dbReference type="ChEBI" id="CHEBI:33019"/>
        <dbReference type="ChEBI" id="CHEBI:37565"/>
        <dbReference type="ChEBI" id="CHEBI:58805"/>
        <dbReference type="EC" id="2.7.7.65"/>
    </reaction>
</comment>
<evidence type="ECO:0000259" key="5">
    <source>
        <dbReference type="PROSITE" id="PS50887"/>
    </source>
</evidence>
<keyword evidence="3" id="KW-0472">Membrane</keyword>
<dbReference type="Proteomes" id="UP000427820">
    <property type="component" value="Chromosome"/>
</dbReference>
<dbReference type="Pfam" id="PF00990">
    <property type="entry name" value="GGDEF"/>
    <property type="match status" value="1"/>
</dbReference>
<dbReference type="Gene3D" id="3.30.70.270">
    <property type="match status" value="1"/>
</dbReference>
<dbReference type="KEGG" id="panm:D3795_09315"/>
<dbReference type="EMBL" id="CP032551">
    <property type="protein sequence ID" value="QGT96342.1"/>
    <property type="molecule type" value="Genomic_DNA"/>
</dbReference>